<feature type="repeat" description="ANK" evidence="4">
    <location>
        <begin position="832"/>
        <end position="855"/>
    </location>
</feature>
<organism evidence="7 8">
    <name type="scientific">Scophthalmus maximus</name>
    <name type="common">Turbot</name>
    <name type="synonym">Psetta maxima</name>
    <dbReference type="NCBI Taxonomy" id="52904"/>
    <lineage>
        <taxon>Eukaryota</taxon>
        <taxon>Metazoa</taxon>
        <taxon>Chordata</taxon>
        <taxon>Craniata</taxon>
        <taxon>Vertebrata</taxon>
        <taxon>Euteleostomi</taxon>
        <taxon>Actinopterygii</taxon>
        <taxon>Neopterygii</taxon>
        <taxon>Teleostei</taxon>
        <taxon>Neoteleostei</taxon>
        <taxon>Acanthomorphata</taxon>
        <taxon>Carangaria</taxon>
        <taxon>Pleuronectiformes</taxon>
        <taxon>Pleuronectoidei</taxon>
        <taxon>Scophthalmidae</taxon>
        <taxon>Scophthalmus</taxon>
    </lineage>
</organism>
<feature type="region of interest" description="Disordered" evidence="5">
    <location>
        <begin position="397"/>
        <end position="535"/>
    </location>
</feature>
<comment type="caution">
    <text evidence="7">The sequence shown here is derived from an EMBL/GenBank/DDBJ whole genome shotgun (WGS) entry which is preliminary data.</text>
</comment>
<feature type="compositionally biased region" description="Low complexity" evidence="5">
    <location>
        <begin position="506"/>
        <end position="535"/>
    </location>
</feature>
<dbReference type="PANTHER" id="PTHR14491">
    <property type="entry name" value="SOSONDOWAH, ISOFORM G"/>
    <property type="match status" value="1"/>
</dbReference>
<protein>
    <recommendedName>
        <fullName evidence="6">SOWAHA-C winged helix-turn-helix domain-containing protein</fullName>
    </recommendedName>
</protein>
<dbReference type="Gene3D" id="1.25.40.20">
    <property type="entry name" value="Ankyrin repeat-containing domain"/>
    <property type="match status" value="1"/>
</dbReference>
<keyword evidence="2 4" id="KW-0040">ANK repeat</keyword>
<dbReference type="SMART" id="SM00248">
    <property type="entry name" value="ANK"/>
    <property type="match status" value="2"/>
</dbReference>
<keyword evidence="1" id="KW-0677">Repeat</keyword>
<feature type="region of interest" description="Disordered" evidence="5">
    <location>
        <begin position="909"/>
        <end position="929"/>
    </location>
</feature>
<feature type="region of interest" description="Disordered" evidence="5">
    <location>
        <begin position="74"/>
        <end position="124"/>
    </location>
</feature>
<dbReference type="AlphaFoldDB" id="A0A6A4SJV9"/>
<evidence type="ECO:0000256" key="3">
    <source>
        <dbReference type="ARBA" id="ARBA00038122"/>
    </source>
</evidence>
<dbReference type="InterPro" id="IPR002110">
    <property type="entry name" value="Ankyrin_rpt"/>
</dbReference>
<comment type="similarity">
    <text evidence="3">Belongs to the SOWAH family.</text>
</comment>
<reference evidence="7 8" key="1">
    <citation type="submission" date="2019-06" db="EMBL/GenBank/DDBJ databases">
        <title>Draft genomes of female and male turbot (Scophthalmus maximus).</title>
        <authorList>
            <person name="Xu H."/>
            <person name="Xu X.-W."/>
            <person name="Shao C."/>
            <person name="Chen S."/>
        </authorList>
    </citation>
    <scope>NUCLEOTIDE SEQUENCE [LARGE SCALE GENOMIC DNA]</scope>
    <source>
        <strain evidence="7">Ysfricsl-2016a</strain>
        <tissue evidence="7">Blood</tissue>
    </source>
</reference>
<feature type="compositionally biased region" description="Polar residues" evidence="5">
    <location>
        <begin position="631"/>
        <end position="641"/>
    </location>
</feature>
<gene>
    <name evidence="7" type="ORF">F2P81_015839</name>
</gene>
<name>A0A6A4SJV9_SCOMX</name>
<evidence type="ECO:0000256" key="5">
    <source>
        <dbReference type="SAM" id="MobiDB-lite"/>
    </source>
</evidence>
<dbReference type="PANTHER" id="PTHR14491:SF3">
    <property type="entry name" value="ANKYRIN REPEAT DOMAIN-CONTAINING PROTEIN SOWAHB"/>
    <property type="match status" value="1"/>
</dbReference>
<feature type="compositionally biased region" description="Acidic residues" evidence="5">
    <location>
        <begin position="347"/>
        <end position="358"/>
    </location>
</feature>
<feature type="compositionally biased region" description="Basic residues" evidence="5">
    <location>
        <begin position="914"/>
        <end position="923"/>
    </location>
</feature>
<feature type="compositionally biased region" description="Basic and acidic residues" evidence="5">
    <location>
        <begin position="727"/>
        <end position="736"/>
    </location>
</feature>
<evidence type="ECO:0000313" key="7">
    <source>
        <dbReference type="EMBL" id="KAF0031284.1"/>
    </source>
</evidence>
<proteinExistence type="inferred from homology"/>
<evidence type="ECO:0000256" key="1">
    <source>
        <dbReference type="ARBA" id="ARBA00022737"/>
    </source>
</evidence>
<evidence type="ECO:0000313" key="8">
    <source>
        <dbReference type="Proteomes" id="UP000438429"/>
    </source>
</evidence>
<evidence type="ECO:0000256" key="2">
    <source>
        <dbReference type="ARBA" id="ARBA00023043"/>
    </source>
</evidence>
<feature type="region of interest" description="Disordered" evidence="5">
    <location>
        <begin position="623"/>
        <end position="652"/>
    </location>
</feature>
<feature type="region of interest" description="Disordered" evidence="5">
    <location>
        <begin position="727"/>
        <end position="752"/>
    </location>
</feature>
<sequence length="968" mass="105579">MATDFTQDAVLHFLQSSGGSAKNSELLLHFADFIRNHADRERNRELFKRFVNSVATVRQEGGVSYVTLRRKFKGHVPGEGAGGGPPRTRSTEPPPGSSNLSAAAVSAEKPGLKAPPTSAPAGDTVNKTILPAAGIVLNNNNNIETNFNLKRKQQQQQQQVNTTPELSGRPAAAQISENLKTLNGPSEPPVRHQETTKVPQQRLLFGPSPGITPVVRHHGETIQQAAVPLPNVVPRSEILPPIRPHGETIRQEAVAQTLWAKETLLQPEGGLHQGPPLHTVSPHSETIPAVRHHGETIRQEAVAQTLWAKETFLQPEGGLPLQTISPRSGVTPRLLRNRKSYKSAVSQDDDDEEEEEKVEEVTMRRGSAGGVWPLMAPLQGAGMVLSASSPCIIESQAPRSVVSSSSPTSSPERNLPKIYIQDVEGGTRPVPVRQRAGTGLEQAYVSEESTSTRHSRPLEAGRSTPSPDRPQEASPQRGIQQDRRYPQASGVQLEARPHQDQGARLSSSPSSVFSPSSDAGFSSSDCPPSGSSRGSGWYGSYEDLRAPAGATGGAARIEDVLQRAQGTKFGFVTHLGDSETKVDDHDLIAHSSTPRRSTEHLRDNQDSKLRVLPWHLSTGDLCDNHEDAKSSEGSSFSSPVQQRPAAARRLSIQARSRMCRSLGADLDQILQEEARGGGGGGSEAARLNRLNLISSSLSLSYNLSTSSLSSCSTPPRCQSLADLVEREERKGDRRSLDTASSAAQHEGHSRQSLVPLEPREHIWLVKGAAGAWPDIYSLFREEPSLLNKRDFISGFTVLHWIAKHGDHRVLNTLWYGVEKAGLMFDINARATCGHTPLHIAAIHGNKNIMRLLVNKFNADVRLRDTAGKKPWQYLSCAAPLDVFQLLGAPARAALERDEGGRRVDADWEQQQQQHRSRRRRHHFSSAASGERPLTVAGTIRVKRSSSIAALLKHKSLRRFHAHKPEISF</sequence>
<dbReference type="Proteomes" id="UP000438429">
    <property type="component" value="Unassembled WGS sequence"/>
</dbReference>
<dbReference type="PROSITE" id="PS50088">
    <property type="entry name" value="ANK_REPEAT"/>
    <property type="match status" value="1"/>
</dbReference>
<dbReference type="PROSITE" id="PS50297">
    <property type="entry name" value="ANK_REP_REGION"/>
    <property type="match status" value="1"/>
</dbReference>
<feature type="compositionally biased region" description="Low complexity" evidence="5">
    <location>
        <begin position="400"/>
        <end position="411"/>
    </location>
</feature>
<dbReference type="EMBL" id="VEVO01000014">
    <property type="protein sequence ID" value="KAF0031284.1"/>
    <property type="molecule type" value="Genomic_DNA"/>
</dbReference>
<accession>A0A6A4SJV9</accession>
<dbReference type="InterPro" id="IPR058889">
    <property type="entry name" value="WHD_SOWAHA-C"/>
</dbReference>
<evidence type="ECO:0000256" key="4">
    <source>
        <dbReference type="PROSITE-ProRule" id="PRU00023"/>
    </source>
</evidence>
<evidence type="ECO:0000259" key="6">
    <source>
        <dbReference type="Pfam" id="PF25877"/>
    </source>
</evidence>
<feature type="domain" description="SOWAHA-C winged helix-turn-helix" evidence="6">
    <location>
        <begin position="4"/>
        <end position="80"/>
    </location>
</feature>
<feature type="region of interest" description="Disordered" evidence="5">
    <location>
        <begin position="336"/>
        <end position="364"/>
    </location>
</feature>
<dbReference type="Pfam" id="PF25877">
    <property type="entry name" value="WHD_SOWAH"/>
    <property type="match status" value="1"/>
</dbReference>
<dbReference type="InterPro" id="IPR036770">
    <property type="entry name" value="Ankyrin_rpt-contain_sf"/>
</dbReference>
<dbReference type="Pfam" id="PF12796">
    <property type="entry name" value="Ank_2"/>
    <property type="match status" value="1"/>
</dbReference>
<dbReference type="SUPFAM" id="SSF48403">
    <property type="entry name" value="Ankyrin repeat"/>
    <property type="match status" value="1"/>
</dbReference>